<evidence type="ECO:0000313" key="4">
    <source>
        <dbReference type="EMBL" id="GLC51406.1"/>
    </source>
</evidence>
<dbReference type="SMART" id="SM00239">
    <property type="entry name" value="C2"/>
    <property type="match status" value="2"/>
</dbReference>
<evidence type="ECO:0000256" key="1">
    <source>
        <dbReference type="ARBA" id="ARBA00009048"/>
    </source>
</evidence>
<dbReference type="PROSITE" id="PS50004">
    <property type="entry name" value="C2"/>
    <property type="match status" value="2"/>
</dbReference>
<dbReference type="EMBL" id="BRXU01000004">
    <property type="protein sequence ID" value="GLC51406.1"/>
    <property type="molecule type" value="Genomic_DNA"/>
</dbReference>
<keyword evidence="5" id="KW-1185">Reference proteome</keyword>
<dbReference type="Pfam" id="PF07002">
    <property type="entry name" value="Copine"/>
    <property type="match status" value="1"/>
</dbReference>
<dbReference type="InterPro" id="IPR037768">
    <property type="entry name" value="C2B_Copine"/>
</dbReference>
<protein>
    <recommendedName>
        <fullName evidence="3">C2 domain-containing protein</fullName>
    </recommendedName>
</protein>
<dbReference type="AlphaFoldDB" id="A0A9W6F0R4"/>
<dbReference type="Pfam" id="PF00168">
    <property type="entry name" value="C2"/>
    <property type="match status" value="2"/>
</dbReference>
<dbReference type="CDD" id="cd04048">
    <property type="entry name" value="C2A_Copine"/>
    <property type="match status" value="1"/>
</dbReference>
<organism evidence="4 5">
    <name type="scientific">Pleodorina starrii</name>
    <dbReference type="NCBI Taxonomy" id="330485"/>
    <lineage>
        <taxon>Eukaryota</taxon>
        <taxon>Viridiplantae</taxon>
        <taxon>Chlorophyta</taxon>
        <taxon>core chlorophytes</taxon>
        <taxon>Chlorophyceae</taxon>
        <taxon>CS clade</taxon>
        <taxon>Chlamydomonadales</taxon>
        <taxon>Volvocaceae</taxon>
        <taxon>Pleodorina</taxon>
    </lineage>
</organism>
<evidence type="ECO:0000259" key="3">
    <source>
        <dbReference type="PROSITE" id="PS50004"/>
    </source>
</evidence>
<dbReference type="SUPFAM" id="SSF53300">
    <property type="entry name" value="vWA-like"/>
    <property type="match status" value="1"/>
</dbReference>
<dbReference type="Gene3D" id="2.60.40.150">
    <property type="entry name" value="C2 domain"/>
    <property type="match status" value="2"/>
</dbReference>
<gene>
    <name evidence="4" type="primary">PLEST004698</name>
    <name evidence="4" type="ORF">PLESTB_000498700</name>
</gene>
<dbReference type="GO" id="GO:0005886">
    <property type="term" value="C:plasma membrane"/>
    <property type="evidence" value="ECO:0007669"/>
    <property type="project" value="TreeGrafter"/>
</dbReference>
<dbReference type="PANTHER" id="PTHR10857:SF106">
    <property type="entry name" value="C2 DOMAIN-CONTAINING PROTEIN"/>
    <property type="match status" value="1"/>
</dbReference>
<sequence length="606" mass="66134">MGNCLGSDVKAKYEVGQLDHKESVQRAEQEAKELAAGTLAYASWLNVSLSCRKLKNADMFSKSDAMGVLYEWTDGGWTEFGRTEMIANSLEPHFTTTFKLLYNFERVQRYRILIVDVDKGQNPANVAPDSCDFLGACEFTLSEVVTAPGKKLIRDMSNRSGATLESKVVLVAEEASDSKEIYRIRLSASKLKNVERIGKSDPFIQFYRGQENGDWLPVYRTKVIKNNLNPIWEQFTVRATQLNNGDLLRPLLIKVFDYESNGSHRLLGQCELSTERLIELGSQTGAFVSLQPPTGKAPGEYGMLQVLSFEVETAASFLDYLAGGTEIGFLVAVDFTGSNGDPNSPSSKHYYAGGMTEYEKAITGIGSVLEYYDHDKVFPMFGFGGQYQRNPTNHCFPMGAPPDSTCVGVPGLLQAYRHALSTWKLSGPTLFAPVIRMATNLARATVASVPPKYTVLLILTDGAIMDMADTVDAIIEASTLPLSILIVGIGRDDFGEMNKLDGDGTRLSSGNRTAVRDIVQFVEFYRYQGDGVKLGVELLRELPGQVVEYMRTNNIKCPPPLMALPTMGAPSAPPAPPSMAAAMQPGAPYPYGAVQPSAPNAIVTGP</sequence>
<keyword evidence="2" id="KW-0677">Repeat</keyword>
<dbReference type="SUPFAM" id="SSF49562">
    <property type="entry name" value="C2 domain (Calcium/lipid-binding domain, CaLB)"/>
    <property type="match status" value="2"/>
</dbReference>
<accession>A0A9W6F0R4</accession>
<dbReference type="InterPro" id="IPR036465">
    <property type="entry name" value="vWFA_dom_sf"/>
</dbReference>
<dbReference type="InterPro" id="IPR010734">
    <property type="entry name" value="Copine_C"/>
</dbReference>
<dbReference type="GO" id="GO:0071277">
    <property type="term" value="P:cellular response to calcium ion"/>
    <property type="evidence" value="ECO:0007669"/>
    <property type="project" value="TreeGrafter"/>
</dbReference>
<feature type="domain" description="C2" evidence="3">
    <location>
        <begin position="162"/>
        <end position="287"/>
    </location>
</feature>
<dbReference type="CDD" id="cd04047">
    <property type="entry name" value="C2B_Copine"/>
    <property type="match status" value="1"/>
</dbReference>
<name>A0A9W6F0R4_9CHLO</name>
<dbReference type="GO" id="GO:0005544">
    <property type="term" value="F:calcium-dependent phospholipid binding"/>
    <property type="evidence" value="ECO:0007669"/>
    <property type="project" value="InterPro"/>
</dbReference>
<comment type="caution">
    <text evidence="4">The sequence shown here is derived from an EMBL/GenBank/DDBJ whole genome shotgun (WGS) entry which is preliminary data.</text>
</comment>
<dbReference type="Proteomes" id="UP001165080">
    <property type="component" value="Unassembled WGS sequence"/>
</dbReference>
<dbReference type="InterPro" id="IPR000008">
    <property type="entry name" value="C2_dom"/>
</dbReference>
<proteinExistence type="inferred from homology"/>
<evidence type="ECO:0000313" key="5">
    <source>
        <dbReference type="Proteomes" id="UP001165080"/>
    </source>
</evidence>
<dbReference type="InterPro" id="IPR035892">
    <property type="entry name" value="C2_domain_sf"/>
</dbReference>
<comment type="similarity">
    <text evidence="1">Belongs to the copine family.</text>
</comment>
<evidence type="ECO:0000256" key="2">
    <source>
        <dbReference type="ARBA" id="ARBA00022737"/>
    </source>
</evidence>
<dbReference type="FunFam" id="2.60.40.150:FF:000349">
    <property type="entry name" value="Copine family protein"/>
    <property type="match status" value="1"/>
</dbReference>
<dbReference type="InterPro" id="IPR045052">
    <property type="entry name" value="Copine"/>
</dbReference>
<feature type="domain" description="C2" evidence="3">
    <location>
        <begin position="20"/>
        <end position="154"/>
    </location>
</feature>
<reference evidence="4 5" key="1">
    <citation type="journal article" date="2023" name="Commun. Biol.">
        <title>Reorganization of the ancestral sex-determining regions during the evolution of trioecy in Pleodorina starrii.</title>
        <authorList>
            <person name="Takahashi K."/>
            <person name="Suzuki S."/>
            <person name="Kawai-Toyooka H."/>
            <person name="Yamamoto K."/>
            <person name="Hamaji T."/>
            <person name="Ootsuki R."/>
            <person name="Yamaguchi H."/>
            <person name="Kawachi M."/>
            <person name="Higashiyama T."/>
            <person name="Nozaki H."/>
        </authorList>
    </citation>
    <scope>NUCLEOTIDE SEQUENCE [LARGE SCALE GENOMIC DNA]</scope>
    <source>
        <strain evidence="4 5">NIES-4479</strain>
    </source>
</reference>
<dbReference type="PANTHER" id="PTHR10857">
    <property type="entry name" value="COPINE"/>
    <property type="match status" value="1"/>
</dbReference>
<dbReference type="InterPro" id="IPR002035">
    <property type="entry name" value="VWF_A"/>
</dbReference>
<dbReference type="SMART" id="SM00327">
    <property type="entry name" value="VWA"/>
    <property type="match status" value="1"/>
</dbReference>